<evidence type="ECO:0000313" key="3">
    <source>
        <dbReference type="EMBL" id="KAK0435013.1"/>
    </source>
</evidence>
<feature type="region of interest" description="Disordered" evidence="1">
    <location>
        <begin position="387"/>
        <end position="448"/>
    </location>
</feature>
<comment type="caution">
    <text evidence="3">The sequence shown here is derived from an EMBL/GenBank/DDBJ whole genome shotgun (WGS) entry which is preliminary data.</text>
</comment>
<dbReference type="Proteomes" id="UP001175226">
    <property type="component" value="Unassembled WGS sequence"/>
</dbReference>
<dbReference type="InterPro" id="IPR040521">
    <property type="entry name" value="KDZ"/>
</dbReference>
<feature type="compositionally biased region" description="Low complexity" evidence="1">
    <location>
        <begin position="395"/>
        <end position="412"/>
    </location>
</feature>
<proteinExistence type="predicted"/>
<feature type="compositionally biased region" description="Basic and acidic residues" evidence="1">
    <location>
        <begin position="1377"/>
        <end position="1403"/>
    </location>
</feature>
<dbReference type="EMBL" id="JAUEPT010000066">
    <property type="protein sequence ID" value="KAK0435013.1"/>
    <property type="molecule type" value="Genomic_DNA"/>
</dbReference>
<feature type="region of interest" description="Disordered" evidence="1">
    <location>
        <begin position="1367"/>
        <end position="1403"/>
    </location>
</feature>
<reference evidence="3" key="1">
    <citation type="submission" date="2023-06" db="EMBL/GenBank/DDBJ databases">
        <authorList>
            <consortium name="Lawrence Berkeley National Laboratory"/>
            <person name="Ahrendt S."/>
            <person name="Sahu N."/>
            <person name="Indic B."/>
            <person name="Wong-Bajracharya J."/>
            <person name="Merenyi Z."/>
            <person name="Ke H.-M."/>
            <person name="Monk M."/>
            <person name="Kocsube S."/>
            <person name="Drula E."/>
            <person name="Lipzen A."/>
            <person name="Balint B."/>
            <person name="Henrissat B."/>
            <person name="Andreopoulos B."/>
            <person name="Martin F.M."/>
            <person name="Harder C.B."/>
            <person name="Rigling D."/>
            <person name="Ford K.L."/>
            <person name="Foster G.D."/>
            <person name="Pangilinan J."/>
            <person name="Papanicolaou A."/>
            <person name="Barry K."/>
            <person name="LaButti K."/>
            <person name="Viragh M."/>
            <person name="Koriabine M."/>
            <person name="Yan M."/>
            <person name="Riley R."/>
            <person name="Champramary S."/>
            <person name="Plett K.L."/>
            <person name="Tsai I.J."/>
            <person name="Slot J."/>
            <person name="Sipos G."/>
            <person name="Plett J."/>
            <person name="Nagy L.G."/>
            <person name="Grigoriev I.V."/>
        </authorList>
    </citation>
    <scope>NUCLEOTIDE SEQUENCE</scope>
    <source>
        <strain evidence="3">FPL87.14</strain>
    </source>
</reference>
<dbReference type="Pfam" id="PF18758">
    <property type="entry name" value="KDZ"/>
    <property type="match status" value="1"/>
</dbReference>
<accession>A0AA39J650</accession>
<evidence type="ECO:0000313" key="4">
    <source>
        <dbReference type="Proteomes" id="UP001175226"/>
    </source>
</evidence>
<dbReference type="InterPro" id="IPR041457">
    <property type="entry name" value="CxC2_KDZ-assoc"/>
</dbReference>
<evidence type="ECO:0000256" key="1">
    <source>
        <dbReference type="SAM" id="MobiDB-lite"/>
    </source>
</evidence>
<feature type="domain" description="CxC2-like cysteine cluster KDZ transposase-associated" evidence="2">
    <location>
        <begin position="612"/>
        <end position="690"/>
    </location>
</feature>
<organism evidence="3 4">
    <name type="scientific">Armillaria borealis</name>
    <dbReference type="NCBI Taxonomy" id="47425"/>
    <lineage>
        <taxon>Eukaryota</taxon>
        <taxon>Fungi</taxon>
        <taxon>Dikarya</taxon>
        <taxon>Basidiomycota</taxon>
        <taxon>Agaricomycotina</taxon>
        <taxon>Agaricomycetes</taxon>
        <taxon>Agaricomycetidae</taxon>
        <taxon>Agaricales</taxon>
        <taxon>Marasmiineae</taxon>
        <taxon>Physalacriaceae</taxon>
        <taxon>Armillaria</taxon>
    </lineage>
</organism>
<name>A0AA39J650_9AGAR</name>
<keyword evidence="4" id="KW-1185">Reference proteome</keyword>
<evidence type="ECO:0000259" key="2">
    <source>
        <dbReference type="Pfam" id="PF18803"/>
    </source>
</evidence>
<sequence>MNIECNVSHYYSMVNPSSVNMKVPLDLPKLWMKRWLLMLRHSRATMNEIVNTYAARHVEPIAKAPTTMSAITVTSFLPNPNGPILMVPQRMSKVTTPEDWRCGIDSVQNKLAQHLENQTPASIAAIAYAEATGASAADLGAAIGTVLQPYTKLHGWINLIATNIYRKVGCTELWKEVTVVCLAIKEVVDLLEDLLCSAISGTDKLCSAFREDKMLSCLGEDVRGILWCCVETPLEQLELICMERIGDSRMWIYEGEFLKLSVTLNLSLLFAHTMSHIMPEEDANWWGLPPQPTCIPKILIDARMEKTLREHLDIYIRAIKQEESTNFWMWFLDMWVRVHPEMVTNPWEHEFKASVFACYKCLEQWLNWNGGQAAKDDIAASYCWTPSPKTDDSSSETGSSSGDSEASSQSDAWSKSLSHASSDLGWADDGHRTEATGAKNTSKGKKVKAMGYNEVEAEIIADAVFDEDNLDGGPETPSPVCMQHTDFNVNSGSHLQSTTSYHDAPPSPVKPKSTLHDPILDGPTLDEENNNSDSEYENDPHTAMDPQASTEDADIQQASWLSALMTPICETGCRRSGISWRSFFGMNQQTSLLLNEWTGTFFKHTTLGELGMVIDLDGIQTVYVDYCNCTQSLGQWHQLLHSHLFPSTVVDPQMATTFWTLEVFHLLSFMLKVSGYKFYHMLVCLTDNTGTCQPPNRFQAFMRVVCEWRHLKLLKWKLDKSPRDFKDTPPGELSIPVGSLAVECPACPWPGINLDEGWETDPQDPVFYNKLMISLRWKYMLYVAIDANFQLVHFVVSNASQDPSLINGAGFVVAQEEFRRHVAEYGKCIPFDPSDCCDHQAVKLTTSKHGVGLATSSVATVDCAHHDSKGPVAVTILDHGEEQVQMDYIFLSRMQQSAPPCVVVSYDINCQWFKKLWECITIYPTSMKPPQDPGNFVYLIPKFHIPAHILSCYIKYSFYKTPYVRETDGEAPKRSWNRLNQLAPSLKVMGLGAYLDTLNDHIGDYNYRKFDALERDQGSNSCLIFLWRSVCLTLAEEEAAELSKIIAHEAEQGETAVEGGLEVMVDIEMVQANPQQDRDDDIFLVRHEVGPSSMILQGVELESDQRRLKLAHAALGPHSMDRECAKVTEGLNWLQRRLNVWFEIQQVYMPCITALWAEWNRAQLIAKAEAEAAQAAADEAATTKSGKKKGRRSMISHFCQNKKLMDFEFWLCEAESYECLMMLRRQLIFRSHIYKFKDQNVTSQLMSTRVRSTISSVMKNIDEAATRYRKLWADLVVLAVALGNAKAGWDQQLWVLNAADVRPLDETMLGETEDAEETAEALRIEWCKTHACAHCWHKEVILVEEEMTRVKAFFACEARTWMSQVERGDISIDPEDGDKPSGSEWTEIEHTREGEQIQREGWK</sequence>
<feature type="region of interest" description="Disordered" evidence="1">
    <location>
        <begin position="467"/>
        <end position="551"/>
    </location>
</feature>
<dbReference type="Pfam" id="PF18803">
    <property type="entry name" value="CxC2"/>
    <property type="match status" value="1"/>
</dbReference>
<protein>
    <recommendedName>
        <fullName evidence="2">CxC2-like cysteine cluster KDZ transposase-associated domain-containing protein</fullName>
    </recommendedName>
</protein>
<feature type="compositionally biased region" description="Acidic residues" evidence="1">
    <location>
        <begin position="524"/>
        <end position="537"/>
    </location>
</feature>
<feature type="compositionally biased region" description="Polar residues" evidence="1">
    <location>
        <begin position="485"/>
        <end position="501"/>
    </location>
</feature>
<gene>
    <name evidence="3" type="ORF">EV421DRAFT_1740461</name>
</gene>